<gene>
    <name evidence="1" type="ORF">CLUP02_14246</name>
</gene>
<keyword evidence="2" id="KW-1185">Reference proteome</keyword>
<dbReference type="AlphaFoldDB" id="A0A9Q8T5X4"/>
<proteinExistence type="predicted"/>
<name>A0A9Q8T5X4_9PEZI</name>
<reference evidence="1" key="1">
    <citation type="journal article" date="2021" name="Mol. Plant Microbe Interact.">
        <title>Complete Genome Sequence of the Plant-Pathogenic Fungus Colletotrichum lupini.</title>
        <authorList>
            <person name="Baroncelli R."/>
            <person name="Pensec F."/>
            <person name="Da Lio D."/>
            <person name="Boufleur T."/>
            <person name="Vicente I."/>
            <person name="Sarrocco S."/>
            <person name="Picot A."/>
            <person name="Baraldi E."/>
            <person name="Sukno S."/>
            <person name="Thon M."/>
            <person name="Le Floch G."/>
        </authorList>
    </citation>
    <scope>NUCLEOTIDE SEQUENCE</scope>
    <source>
        <strain evidence="1">IMI 504893</strain>
    </source>
</reference>
<dbReference type="KEGG" id="clup:CLUP02_14246"/>
<evidence type="ECO:0000313" key="2">
    <source>
        <dbReference type="Proteomes" id="UP000830671"/>
    </source>
</evidence>
<sequence length="127" mass="14811">MDSRENQHLKYLVWATQYPALNMTSDDHPGMQWQLRPQDVGSLCYHLTEDNQRNHGEETESHIMAVYHHAGGHSHHPVDHSDRDPQREMVAIELVFLLLWHIRDLEYSKENILSKLLARLGPRKPSG</sequence>
<dbReference type="RefSeq" id="XP_049150323.1">
    <property type="nucleotide sequence ID" value="XM_049293177.1"/>
</dbReference>
<protein>
    <submittedName>
        <fullName evidence="1">Uncharacterized protein</fullName>
    </submittedName>
</protein>
<dbReference type="Proteomes" id="UP000830671">
    <property type="component" value="Chromosome 7"/>
</dbReference>
<dbReference type="EMBL" id="CP019479">
    <property type="protein sequence ID" value="UQC88721.1"/>
    <property type="molecule type" value="Genomic_DNA"/>
</dbReference>
<evidence type="ECO:0000313" key="1">
    <source>
        <dbReference type="EMBL" id="UQC88721.1"/>
    </source>
</evidence>
<dbReference type="GeneID" id="73348187"/>
<accession>A0A9Q8T5X4</accession>
<organism evidence="1 2">
    <name type="scientific">Colletotrichum lupini</name>
    <dbReference type="NCBI Taxonomy" id="145971"/>
    <lineage>
        <taxon>Eukaryota</taxon>
        <taxon>Fungi</taxon>
        <taxon>Dikarya</taxon>
        <taxon>Ascomycota</taxon>
        <taxon>Pezizomycotina</taxon>
        <taxon>Sordariomycetes</taxon>
        <taxon>Hypocreomycetidae</taxon>
        <taxon>Glomerellales</taxon>
        <taxon>Glomerellaceae</taxon>
        <taxon>Colletotrichum</taxon>
        <taxon>Colletotrichum acutatum species complex</taxon>
    </lineage>
</organism>